<dbReference type="GO" id="GO:0016884">
    <property type="term" value="F:carbon-nitrogen ligase activity, with glutamine as amido-N-donor"/>
    <property type="evidence" value="ECO:0007669"/>
    <property type="project" value="InterPro"/>
</dbReference>
<dbReference type="InterPro" id="IPR003789">
    <property type="entry name" value="Asn/Gln_tRNA_amidoTrase-B-like"/>
</dbReference>
<evidence type="ECO:0008006" key="3">
    <source>
        <dbReference type="Google" id="ProtNLM"/>
    </source>
</evidence>
<dbReference type="InterPro" id="IPR042184">
    <property type="entry name" value="YqeY/Aim41_N"/>
</dbReference>
<proteinExistence type="predicted"/>
<sequence>MSTGLASQISDAVKTAMRAHDSTRLGTLRLLQAAIKQKAVDERVEPDDAAILAIIEKQVKQRRESIAAFESAGRTNSAAQERAELDILKEFLPQGASPEEIAAALDAAVAQAASQGLQGGAAMGAVMGQLKKALAGRADMAAVSAQVRARLNG</sequence>
<comment type="caution">
    <text evidence="1">The sequence shown here is derived from an EMBL/GenBank/DDBJ whole genome shotgun (WGS) entry which is preliminary data.</text>
</comment>
<dbReference type="EMBL" id="JACHIB010000017">
    <property type="protein sequence ID" value="MBB6084807.1"/>
    <property type="molecule type" value="Genomic_DNA"/>
</dbReference>
<accession>A0A7W9TSB3</accession>
<dbReference type="AlphaFoldDB" id="A0A7W9TSB3"/>
<dbReference type="RefSeq" id="WP_151023978.1">
    <property type="nucleotide sequence ID" value="NZ_JACHIB010000017.1"/>
</dbReference>
<gene>
    <name evidence="1" type="ORF">HNR28_002855</name>
</gene>
<dbReference type="Gene3D" id="1.10.10.410">
    <property type="match status" value="1"/>
</dbReference>
<dbReference type="Proteomes" id="UP000541136">
    <property type="component" value="Unassembled WGS sequence"/>
</dbReference>
<evidence type="ECO:0000313" key="2">
    <source>
        <dbReference type="Proteomes" id="UP000541136"/>
    </source>
</evidence>
<dbReference type="Gene3D" id="1.10.1510.10">
    <property type="entry name" value="Uncharacterised protein YqeY/AIM41 PF09424, N-terminal domain"/>
    <property type="match status" value="1"/>
</dbReference>
<dbReference type="PANTHER" id="PTHR28055">
    <property type="entry name" value="ALTERED INHERITANCE OF MITOCHONDRIA PROTEIN 41, MITOCHONDRIAL"/>
    <property type="match status" value="1"/>
</dbReference>
<reference evidence="1 2" key="1">
    <citation type="submission" date="2020-08" db="EMBL/GenBank/DDBJ databases">
        <title>Genomic Encyclopedia of Type Strains, Phase IV (KMG-IV): sequencing the most valuable type-strain genomes for metagenomic binning, comparative biology and taxonomic classification.</title>
        <authorList>
            <person name="Goeker M."/>
        </authorList>
    </citation>
    <scope>NUCLEOTIDE SEQUENCE [LARGE SCALE GENOMIC DNA]</scope>
    <source>
        <strain evidence="1 2">DSM 12141</strain>
    </source>
</reference>
<dbReference type="SUPFAM" id="SSF89095">
    <property type="entry name" value="GatB/YqeY motif"/>
    <property type="match status" value="1"/>
</dbReference>
<name>A0A7W9TSB3_CASDE</name>
<dbReference type="PANTHER" id="PTHR28055:SF1">
    <property type="entry name" value="ALTERED INHERITANCE OF MITOCHONDRIA PROTEIN 41, MITOCHONDRIAL"/>
    <property type="match status" value="1"/>
</dbReference>
<dbReference type="InterPro" id="IPR023168">
    <property type="entry name" value="GatB_Yqey_C_2"/>
</dbReference>
<protein>
    <recommendedName>
        <fullName evidence="3">GatB/YqeY domain-containing protein</fullName>
    </recommendedName>
</protein>
<dbReference type="Pfam" id="PF09424">
    <property type="entry name" value="YqeY"/>
    <property type="match status" value="1"/>
</dbReference>
<evidence type="ECO:0000313" key="1">
    <source>
        <dbReference type="EMBL" id="MBB6084807.1"/>
    </source>
</evidence>
<dbReference type="InterPro" id="IPR019004">
    <property type="entry name" value="YqeY/Aim41"/>
</dbReference>
<organism evidence="1 2">
    <name type="scientific">Castellaniella defragrans</name>
    <name type="common">Alcaligenes defragrans</name>
    <dbReference type="NCBI Taxonomy" id="75697"/>
    <lineage>
        <taxon>Bacteria</taxon>
        <taxon>Pseudomonadati</taxon>
        <taxon>Pseudomonadota</taxon>
        <taxon>Betaproteobacteria</taxon>
        <taxon>Burkholderiales</taxon>
        <taxon>Alcaligenaceae</taxon>
        <taxon>Castellaniella</taxon>
    </lineage>
</organism>